<dbReference type="Proteomes" id="UP000275267">
    <property type="component" value="Unassembled WGS sequence"/>
</dbReference>
<dbReference type="EMBL" id="PQIB02000013">
    <property type="protein sequence ID" value="RLM75392.1"/>
    <property type="molecule type" value="Genomic_DNA"/>
</dbReference>
<dbReference type="AlphaFoldDB" id="A0A3L6Q9V9"/>
<feature type="compositionally biased region" description="Low complexity" evidence="1">
    <location>
        <begin position="15"/>
        <end position="26"/>
    </location>
</feature>
<dbReference type="STRING" id="4540.A0A3L6Q9V9"/>
<protein>
    <submittedName>
        <fullName evidence="2">Uncharacterized protein</fullName>
    </submittedName>
</protein>
<feature type="region of interest" description="Disordered" evidence="1">
    <location>
        <begin position="1"/>
        <end position="62"/>
    </location>
</feature>
<organism evidence="2 3">
    <name type="scientific">Panicum miliaceum</name>
    <name type="common">Proso millet</name>
    <name type="synonym">Broomcorn millet</name>
    <dbReference type="NCBI Taxonomy" id="4540"/>
    <lineage>
        <taxon>Eukaryota</taxon>
        <taxon>Viridiplantae</taxon>
        <taxon>Streptophyta</taxon>
        <taxon>Embryophyta</taxon>
        <taxon>Tracheophyta</taxon>
        <taxon>Spermatophyta</taxon>
        <taxon>Magnoliopsida</taxon>
        <taxon>Liliopsida</taxon>
        <taxon>Poales</taxon>
        <taxon>Poaceae</taxon>
        <taxon>PACMAD clade</taxon>
        <taxon>Panicoideae</taxon>
        <taxon>Panicodae</taxon>
        <taxon>Paniceae</taxon>
        <taxon>Panicinae</taxon>
        <taxon>Panicum</taxon>
        <taxon>Panicum sect. Panicum</taxon>
    </lineage>
</organism>
<gene>
    <name evidence="2" type="ORF">C2845_PM15G20500</name>
</gene>
<evidence type="ECO:0000313" key="3">
    <source>
        <dbReference type="Proteomes" id="UP000275267"/>
    </source>
</evidence>
<proteinExistence type="predicted"/>
<name>A0A3L6Q9V9_PANMI</name>
<accession>A0A3L6Q9V9</accession>
<sequence length="191" mass="20407">MPPCSRPESGSSFDLSRLSKSAALRSPVTPPAKNGGVLLVGSRGPETSEQPRAELPRRTANVHRGPAAATPCSWFGIRERRLWCMLRAPCLSEMAQGSGYPGEQYFPTPLGMADAAGVRSARSSATTGPTVTGPSAHTYAAAEVWPWLVAELRASNHGRLHMFTRKLAPDGLGPVLAIADTLIFILLLHRL</sequence>
<evidence type="ECO:0000256" key="1">
    <source>
        <dbReference type="SAM" id="MobiDB-lite"/>
    </source>
</evidence>
<comment type="caution">
    <text evidence="2">The sequence shown here is derived from an EMBL/GenBank/DDBJ whole genome shotgun (WGS) entry which is preliminary data.</text>
</comment>
<keyword evidence="3" id="KW-1185">Reference proteome</keyword>
<evidence type="ECO:0000313" key="2">
    <source>
        <dbReference type="EMBL" id="RLM75392.1"/>
    </source>
</evidence>
<reference evidence="3" key="1">
    <citation type="journal article" date="2019" name="Nat. Commun.">
        <title>The genome of broomcorn millet.</title>
        <authorList>
            <person name="Zou C."/>
            <person name="Miki D."/>
            <person name="Li D."/>
            <person name="Tang Q."/>
            <person name="Xiao L."/>
            <person name="Rajput S."/>
            <person name="Deng P."/>
            <person name="Jia W."/>
            <person name="Huang R."/>
            <person name="Zhang M."/>
            <person name="Sun Y."/>
            <person name="Hu J."/>
            <person name="Fu X."/>
            <person name="Schnable P.S."/>
            <person name="Li F."/>
            <person name="Zhang H."/>
            <person name="Feng B."/>
            <person name="Zhu X."/>
            <person name="Liu R."/>
            <person name="Schnable J.C."/>
            <person name="Zhu J.-K."/>
            <person name="Zhang H."/>
        </authorList>
    </citation>
    <scope>NUCLEOTIDE SEQUENCE [LARGE SCALE GENOMIC DNA]</scope>
</reference>